<sequence>MAHTDEAVQRVTHDEIRFADVKTVRNWASERFLVVFSPRKQPQQLAALVWFSHESAALTGVKAAMTMGVRVYPPFRGKGLSLALTQQAVHRALEKGFLKKGQQLWLRVHQDNAAGLALYKKLGFSLVDQAENQCFLEMKLR</sequence>
<feature type="domain" description="N-acetyltransferase" evidence="1">
    <location>
        <begin position="1"/>
        <end position="141"/>
    </location>
</feature>
<evidence type="ECO:0000313" key="2">
    <source>
        <dbReference type="EMBL" id="MPN60969.1"/>
    </source>
</evidence>
<name>A0A645JE70_9ZZZZ</name>
<dbReference type="GO" id="GO:0016747">
    <property type="term" value="F:acyltransferase activity, transferring groups other than amino-acyl groups"/>
    <property type="evidence" value="ECO:0007669"/>
    <property type="project" value="InterPro"/>
</dbReference>
<dbReference type="Pfam" id="PF00583">
    <property type="entry name" value="Acetyltransf_1"/>
    <property type="match status" value="1"/>
</dbReference>
<dbReference type="EMBL" id="VSSQ01136938">
    <property type="protein sequence ID" value="MPN60969.1"/>
    <property type="molecule type" value="Genomic_DNA"/>
</dbReference>
<gene>
    <name evidence="2" type="ORF">SDC9_208702</name>
</gene>
<dbReference type="AlphaFoldDB" id="A0A645JE70"/>
<dbReference type="SUPFAM" id="SSF55729">
    <property type="entry name" value="Acyl-CoA N-acyltransferases (Nat)"/>
    <property type="match status" value="1"/>
</dbReference>
<protein>
    <recommendedName>
        <fullName evidence="1">N-acetyltransferase domain-containing protein</fullName>
    </recommendedName>
</protein>
<dbReference type="InterPro" id="IPR000182">
    <property type="entry name" value="GNAT_dom"/>
</dbReference>
<reference evidence="2" key="1">
    <citation type="submission" date="2019-08" db="EMBL/GenBank/DDBJ databases">
        <authorList>
            <person name="Kucharzyk K."/>
            <person name="Murdoch R.W."/>
            <person name="Higgins S."/>
            <person name="Loffler F."/>
        </authorList>
    </citation>
    <scope>NUCLEOTIDE SEQUENCE</scope>
</reference>
<proteinExistence type="predicted"/>
<dbReference type="InterPro" id="IPR016181">
    <property type="entry name" value="Acyl_CoA_acyltransferase"/>
</dbReference>
<dbReference type="Gene3D" id="3.40.630.30">
    <property type="match status" value="1"/>
</dbReference>
<comment type="caution">
    <text evidence="2">The sequence shown here is derived from an EMBL/GenBank/DDBJ whole genome shotgun (WGS) entry which is preliminary data.</text>
</comment>
<evidence type="ECO:0000259" key="1">
    <source>
        <dbReference type="PROSITE" id="PS51186"/>
    </source>
</evidence>
<dbReference type="PROSITE" id="PS51186">
    <property type="entry name" value="GNAT"/>
    <property type="match status" value="1"/>
</dbReference>
<accession>A0A645JE70</accession>
<organism evidence="2">
    <name type="scientific">bioreactor metagenome</name>
    <dbReference type="NCBI Taxonomy" id="1076179"/>
    <lineage>
        <taxon>unclassified sequences</taxon>
        <taxon>metagenomes</taxon>
        <taxon>ecological metagenomes</taxon>
    </lineage>
</organism>